<dbReference type="eggNOG" id="COG3190">
    <property type="taxonomic scope" value="Bacteria"/>
</dbReference>
<dbReference type="RefSeq" id="WP_036152287.1">
    <property type="nucleotide sequence ID" value="NZ_AVCX01000014.1"/>
</dbReference>
<keyword evidence="4 6" id="KW-1133">Transmembrane helix</keyword>
<evidence type="ECO:0000256" key="1">
    <source>
        <dbReference type="ARBA" id="ARBA00004236"/>
    </source>
</evidence>
<name>A0A0A3INY2_9BACI</name>
<reference evidence="7 8" key="1">
    <citation type="submission" date="2014-02" db="EMBL/GenBank/DDBJ databases">
        <title>Draft genome sequence of Lysinibacillus odysseyi NBRC 100172.</title>
        <authorList>
            <person name="Zhang F."/>
            <person name="Wang G."/>
            <person name="Zhang L."/>
        </authorList>
    </citation>
    <scope>NUCLEOTIDE SEQUENCE [LARGE SCALE GENOMIC DNA]</scope>
    <source>
        <strain evidence="7 8">NBRC 100172</strain>
    </source>
</reference>
<evidence type="ECO:0000256" key="6">
    <source>
        <dbReference type="SAM" id="Phobius"/>
    </source>
</evidence>
<gene>
    <name evidence="7" type="ORF">CD32_05935</name>
</gene>
<keyword evidence="8" id="KW-1185">Reference proteome</keyword>
<keyword evidence="2" id="KW-1003">Cell membrane</keyword>
<comment type="caution">
    <text evidence="7">The sequence shown here is derived from an EMBL/GenBank/DDBJ whole genome shotgun (WGS) entry which is preliminary data.</text>
</comment>
<dbReference type="Pfam" id="PF04347">
    <property type="entry name" value="FliO"/>
    <property type="match status" value="1"/>
</dbReference>
<protein>
    <recommendedName>
        <fullName evidence="9">Flagellar protein</fullName>
    </recommendedName>
</protein>
<organism evidence="7 8">
    <name type="scientific">Lysinibacillus odysseyi 34hs-1 = NBRC 100172</name>
    <dbReference type="NCBI Taxonomy" id="1220589"/>
    <lineage>
        <taxon>Bacteria</taxon>
        <taxon>Bacillati</taxon>
        <taxon>Bacillota</taxon>
        <taxon>Bacilli</taxon>
        <taxon>Bacillales</taxon>
        <taxon>Bacillaceae</taxon>
        <taxon>Lysinibacillus</taxon>
    </lineage>
</organism>
<evidence type="ECO:0000313" key="8">
    <source>
        <dbReference type="Proteomes" id="UP000030437"/>
    </source>
</evidence>
<dbReference type="Proteomes" id="UP000030437">
    <property type="component" value="Unassembled WGS sequence"/>
</dbReference>
<proteinExistence type="predicted"/>
<dbReference type="EMBL" id="JPVP01000051">
    <property type="protein sequence ID" value="KGR86426.1"/>
    <property type="molecule type" value="Genomic_DNA"/>
</dbReference>
<dbReference type="AlphaFoldDB" id="A0A0A3INY2"/>
<keyword evidence="3 6" id="KW-0812">Transmembrane</keyword>
<feature type="transmembrane region" description="Helical" evidence="6">
    <location>
        <begin position="69"/>
        <end position="90"/>
    </location>
</feature>
<evidence type="ECO:0000256" key="3">
    <source>
        <dbReference type="ARBA" id="ARBA00022692"/>
    </source>
</evidence>
<dbReference type="InterPro" id="IPR022781">
    <property type="entry name" value="Flagellar_biosynth_FliO"/>
</dbReference>
<evidence type="ECO:0000256" key="5">
    <source>
        <dbReference type="ARBA" id="ARBA00023136"/>
    </source>
</evidence>
<dbReference type="STRING" id="1220589.CD32_05935"/>
<comment type="subcellular location">
    <subcellularLocation>
        <location evidence="1">Cell membrane</location>
    </subcellularLocation>
</comment>
<keyword evidence="5 6" id="KW-0472">Membrane</keyword>
<accession>A0A0A3INY2</accession>
<sequence length="217" mass="24603">MHVRKSFYLRMVFVLLLPFVVLTQVAPASYAMISDEYLENPDRNIESNETDADTTISDSASVSMGAWEYIKIFLALLFVLGLLLFVLRFLNKRNLNYQQNSMIQNLGGQSVGAQKSVQLLQIGNKLYIVGVGENVQLLQVITDPEEIEGILALYNEKLGNTTASPYIAELFNKFRAKGTAEKQPADFSELLDKRLSQIKQQRSDELESWKEKENDKT</sequence>
<evidence type="ECO:0000256" key="4">
    <source>
        <dbReference type="ARBA" id="ARBA00022989"/>
    </source>
</evidence>
<dbReference type="OrthoDB" id="2376965at2"/>
<evidence type="ECO:0000256" key="2">
    <source>
        <dbReference type="ARBA" id="ARBA00022475"/>
    </source>
</evidence>
<evidence type="ECO:0000313" key="7">
    <source>
        <dbReference type="EMBL" id="KGR86426.1"/>
    </source>
</evidence>
<dbReference type="GO" id="GO:0044781">
    <property type="term" value="P:bacterial-type flagellum organization"/>
    <property type="evidence" value="ECO:0007669"/>
    <property type="project" value="InterPro"/>
</dbReference>
<evidence type="ECO:0008006" key="9">
    <source>
        <dbReference type="Google" id="ProtNLM"/>
    </source>
</evidence>
<dbReference type="GO" id="GO:0016020">
    <property type="term" value="C:membrane"/>
    <property type="evidence" value="ECO:0007669"/>
    <property type="project" value="InterPro"/>
</dbReference>